<reference evidence="1" key="1">
    <citation type="submission" date="2024-08" db="EMBL/GenBank/DDBJ databases">
        <authorList>
            <person name="Chaddad Z."/>
            <person name="Lamrabet M."/>
            <person name="Bouhnik O."/>
            <person name="Alami S."/>
            <person name="Wipf D."/>
            <person name="Courty P.E."/>
            <person name="Missbah El Idrissi M."/>
        </authorList>
    </citation>
    <scope>NUCLEOTIDE SEQUENCE</scope>
    <source>
        <strain evidence="1">LLZ17</strain>
    </source>
</reference>
<dbReference type="AlphaFoldDB" id="A0AB39XRB7"/>
<sequence length="198" mass="21850">MIAALRKKTASLVDYEDAPLAALDRKIAKIESDDQALFEVQLSLEESSGGGTASRLTDAARALLDGTDYDPTANSISQLEIVCKKRAVYRRAFEIGRVAREHLLVERGDRIFASFSSEIAEIERRRIMAALDLQRINRQREQLRENIRSAGGGGSLPTDGRELLGVGETYDEEVNWCVERLIAAGIVSSAEIEKAKAR</sequence>
<name>A0AB39XRB7_9BRAD</name>
<gene>
    <name evidence="1" type="ORF">AB8Z38_07370</name>
</gene>
<proteinExistence type="predicted"/>
<dbReference type="EMBL" id="CP165734">
    <property type="protein sequence ID" value="XDV59232.1"/>
    <property type="molecule type" value="Genomic_DNA"/>
</dbReference>
<organism evidence="1">
    <name type="scientific">Bradyrhizobium sp. LLZ17</name>
    <dbReference type="NCBI Taxonomy" id="3239388"/>
    <lineage>
        <taxon>Bacteria</taxon>
        <taxon>Pseudomonadati</taxon>
        <taxon>Pseudomonadota</taxon>
        <taxon>Alphaproteobacteria</taxon>
        <taxon>Hyphomicrobiales</taxon>
        <taxon>Nitrobacteraceae</taxon>
        <taxon>Bradyrhizobium</taxon>
    </lineage>
</organism>
<protein>
    <submittedName>
        <fullName evidence="1">Uncharacterized protein</fullName>
    </submittedName>
</protein>
<evidence type="ECO:0000313" key="1">
    <source>
        <dbReference type="EMBL" id="XDV59232.1"/>
    </source>
</evidence>
<accession>A0AB39XRB7</accession>
<dbReference type="RefSeq" id="WP_369723866.1">
    <property type="nucleotide sequence ID" value="NZ_CP165734.1"/>
</dbReference>